<sequence>MRVLVAPDKFKGSLAAGEVAENISTGLAQTGALCVTLPLADGGDGSVAAALSAGFEPHRCEVADALGRARTTTIAVRDGSAVVEVADSCGLTTLPAGALAPMTASSKGFGEAIRYAVGLGARRIVLALGGSASTDGGTGMLAALGYEFLDGSGMPLQPAAHNLHQIEGIRTENAIDTRGTDLVVASDVASPLNGPQGAAVVFGPQKGAGGADVDRLESGLQHLVAVWARAGFRAETWAQTRGAGAAGGCGFAALALGAQMSSGARFFLDLLSFDDHVSDADLVVTGEGRLDGQTLAGKLPAAVAARSAPTPVVAVVGRNDLTSHTALFRDIYAVADFAGSDTSRDRARTAEALCTIGARIGRSYSPAPTDT</sequence>
<dbReference type="GO" id="GO:0008887">
    <property type="term" value="F:glycerate kinase activity"/>
    <property type="evidence" value="ECO:0007669"/>
    <property type="project" value="UniProtKB-UniRule"/>
</dbReference>
<dbReference type="Gene3D" id="3.40.50.10350">
    <property type="entry name" value="Glycerate kinase, domain 1"/>
    <property type="match status" value="1"/>
</dbReference>
<dbReference type="InterPro" id="IPR018197">
    <property type="entry name" value="Glycerate_kinase_RE-like"/>
</dbReference>
<dbReference type="InterPro" id="IPR018193">
    <property type="entry name" value="Glyc_kinase_flavodox-like_fold"/>
</dbReference>
<comment type="caution">
    <text evidence="5">The sequence shown here is derived from an EMBL/GenBank/DDBJ whole genome shotgun (WGS) entry which is preliminary data.</text>
</comment>
<keyword evidence="3 4" id="KW-0418">Kinase</keyword>
<dbReference type="AlphaFoldDB" id="A0A1X2F3H6"/>
<dbReference type="Gene3D" id="3.90.1510.10">
    <property type="entry name" value="Glycerate kinase, domain 2"/>
    <property type="match status" value="1"/>
</dbReference>
<evidence type="ECO:0000313" key="6">
    <source>
        <dbReference type="Proteomes" id="UP000193964"/>
    </source>
</evidence>
<dbReference type="Proteomes" id="UP000193964">
    <property type="component" value="Unassembled WGS sequence"/>
</dbReference>
<dbReference type="SUPFAM" id="SSF110738">
    <property type="entry name" value="Glycerate kinase I"/>
    <property type="match status" value="1"/>
</dbReference>
<reference evidence="5 6" key="1">
    <citation type="submission" date="2016-01" db="EMBL/GenBank/DDBJ databases">
        <title>The new phylogeny of the genus Mycobacterium.</title>
        <authorList>
            <person name="Tarcisio F."/>
            <person name="Conor M."/>
            <person name="Antonella G."/>
            <person name="Elisabetta G."/>
            <person name="Giulia F.S."/>
            <person name="Sara T."/>
            <person name="Anna F."/>
            <person name="Clotilde B."/>
            <person name="Roberto B."/>
            <person name="Veronica D.S."/>
            <person name="Fabio R."/>
            <person name="Monica P."/>
            <person name="Olivier J."/>
            <person name="Enrico T."/>
            <person name="Nicola S."/>
        </authorList>
    </citation>
    <scope>NUCLEOTIDE SEQUENCE [LARGE SCALE GENOMIC DNA]</scope>
    <source>
        <strain evidence="5 6">ATCC 700010</strain>
    </source>
</reference>
<evidence type="ECO:0000256" key="1">
    <source>
        <dbReference type="ARBA" id="ARBA00006284"/>
    </source>
</evidence>
<dbReference type="RefSeq" id="WP_085146270.1">
    <property type="nucleotide sequence ID" value="NZ_JACKUA010000030.1"/>
</dbReference>
<dbReference type="EMBL" id="LQQA01000029">
    <property type="protein sequence ID" value="ORX12589.1"/>
    <property type="molecule type" value="Genomic_DNA"/>
</dbReference>
<gene>
    <name evidence="5" type="ORF">AWC31_32045</name>
</gene>
<proteinExistence type="inferred from homology"/>
<accession>A0A1X2F3H6</accession>
<dbReference type="InterPro" id="IPR004381">
    <property type="entry name" value="Glycerate_kinase"/>
</dbReference>
<dbReference type="PANTHER" id="PTHR21599">
    <property type="entry name" value="GLYCERATE KINASE"/>
    <property type="match status" value="1"/>
</dbReference>
<evidence type="ECO:0008006" key="7">
    <source>
        <dbReference type="Google" id="ProtNLM"/>
    </source>
</evidence>
<organism evidence="5 6">
    <name type="scientific">Mycolicibacterium wolinskyi</name>
    <dbReference type="NCBI Taxonomy" id="59750"/>
    <lineage>
        <taxon>Bacteria</taxon>
        <taxon>Bacillati</taxon>
        <taxon>Actinomycetota</taxon>
        <taxon>Actinomycetes</taxon>
        <taxon>Mycobacteriales</taxon>
        <taxon>Mycobacteriaceae</taxon>
        <taxon>Mycolicibacterium</taxon>
    </lineage>
</organism>
<dbReference type="NCBIfam" id="TIGR00045">
    <property type="entry name" value="glycerate kinase"/>
    <property type="match status" value="1"/>
</dbReference>
<evidence type="ECO:0000256" key="4">
    <source>
        <dbReference type="PIRNR" id="PIRNR006078"/>
    </source>
</evidence>
<dbReference type="GO" id="GO:0031388">
    <property type="term" value="P:organic acid phosphorylation"/>
    <property type="evidence" value="ECO:0007669"/>
    <property type="project" value="UniProtKB-UniRule"/>
</dbReference>
<name>A0A1X2F3H6_9MYCO</name>
<evidence type="ECO:0000256" key="3">
    <source>
        <dbReference type="ARBA" id="ARBA00022777"/>
    </source>
</evidence>
<protein>
    <recommendedName>
        <fullName evidence="7">Glycerate kinase</fullName>
    </recommendedName>
</protein>
<dbReference type="InterPro" id="IPR036129">
    <property type="entry name" value="Glycerate_kinase_sf"/>
</dbReference>
<evidence type="ECO:0000256" key="2">
    <source>
        <dbReference type="ARBA" id="ARBA00022679"/>
    </source>
</evidence>
<comment type="similarity">
    <text evidence="1 4">Belongs to the glycerate kinase type-1 family.</text>
</comment>
<evidence type="ECO:0000313" key="5">
    <source>
        <dbReference type="EMBL" id="ORX12589.1"/>
    </source>
</evidence>
<dbReference type="PIRSF" id="PIRSF006078">
    <property type="entry name" value="GlxK"/>
    <property type="match status" value="1"/>
</dbReference>
<dbReference type="Pfam" id="PF02595">
    <property type="entry name" value="Gly_kinase"/>
    <property type="match status" value="1"/>
</dbReference>
<dbReference type="PANTHER" id="PTHR21599:SF0">
    <property type="entry name" value="GLYCERATE KINASE"/>
    <property type="match status" value="1"/>
</dbReference>
<keyword evidence="2 4" id="KW-0808">Transferase</keyword>
<dbReference type="OrthoDB" id="9774290at2"/>